<dbReference type="AlphaFoldDB" id="A0A3B3QVM0"/>
<organism evidence="9 10">
    <name type="scientific">Paramormyrops kingsleyae</name>
    <dbReference type="NCBI Taxonomy" id="1676925"/>
    <lineage>
        <taxon>Eukaryota</taxon>
        <taxon>Metazoa</taxon>
        <taxon>Chordata</taxon>
        <taxon>Craniata</taxon>
        <taxon>Vertebrata</taxon>
        <taxon>Euteleostomi</taxon>
        <taxon>Actinopterygii</taxon>
        <taxon>Neopterygii</taxon>
        <taxon>Teleostei</taxon>
        <taxon>Osteoglossocephala</taxon>
        <taxon>Osteoglossomorpha</taxon>
        <taxon>Osteoglossiformes</taxon>
        <taxon>Mormyridae</taxon>
        <taxon>Paramormyrops</taxon>
    </lineage>
</organism>
<feature type="domain" description="Nudix hydrolase" evidence="8">
    <location>
        <begin position="35"/>
        <end position="173"/>
    </location>
</feature>
<sequence>MRKPRAVRSIAVIPCKDTVEKILNGEGLEVKEFDSSPEEVHAVVLRKTVCYIVCAIIFNAKDEVLMVQEAKPECYKRWYLPAGRMEKAESIIEAMVREVKEESGLECQPITLLLIEEQGSQWIRFTFLAEATGGSLKTEAEADAESIQAQWWDRETPLQLRTNDILCLIDAGLKYREKPRFTPMLPIDLPCHVICQRLLLVFRDPDGELWILLSHKEDPRVPVAVCGRKYSLTWVVRRLARECMPSSPGLNLKPWGILGVQHNGRMPGKTDGICFNMLASVEQSADGGQSSHPPLLENPRFLWHKVVSPNIKEKINQRLTSRSVLPMYSLY</sequence>
<dbReference type="Pfam" id="PF00293">
    <property type="entry name" value="NUDIX"/>
    <property type="match status" value="1"/>
</dbReference>
<dbReference type="PANTHER" id="PTHR22769">
    <property type="entry name" value="MUTT/NUDIX HYDROLASE"/>
    <property type="match status" value="1"/>
</dbReference>
<evidence type="ECO:0000259" key="8">
    <source>
        <dbReference type="PROSITE" id="PS51462"/>
    </source>
</evidence>
<dbReference type="PROSITE" id="PS51462">
    <property type="entry name" value="NUDIX"/>
    <property type="match status" value="1"/>
</dbReference>
<comment type="similarity">
    <text evidence="3">Belongs to the Nudix hydrolase family.</text>
</comment>
<dbReference type="GO" id="GO:0044716">
    <property type="term" value="F:8-oxo-GDP phosphatase activity"/>
    <property type="evidence" value="ECO:0007669"/>
    <property type="project" value="TreeGrafter"/>
</dbReference>
<name>A0A3B3QVM0_9TELE</name>
<dbReference type="PANTHER" id="PTHR22769:SF56">
    <property type="entry name" value="8-OXO-DGDP PHOSPHATASE NUDT18"/>
    <property type="match status" value="1"/>
</dbReference>
<dbReference type="Ensembl" id="ENSPKIT00000034281.1">
    <property type="protein sequence ID" value="ENSPKIP00000010158.1"/>
    <property type="gene ID" value="ENSPKIG00000024982.1"/>
</dbReference>
<evidence type="ECO:0000313" key="10">
    <source>
        <dbReference type="Proteomes" id="UP000261540"/>
    </source>
</evidence>
<protein>
    <submittedName>
        <fullName evidence="9">Nudix (nucleoside diphosphate linked moiety X)-type motif 18</fullName>
    </submittedName>
</protein>
<keyword evidence="4" id="KW-0479">Metal-binding</keyword>
<keyword evidence="10" id="KW-1185">Reference proteome</keyword>
<proteinExistence type="inferred from homology"/>
<keyword evidence="7" id="KW-0464">Manganese</keyword>
<evidence type="ECO:0000256" key="4">
    <source>
        <dbReference type="ARBA" id="ARBA00022723"/>
    </source>
</evidence>
<dbReference type="InterPro" id="IPR020084">
    <property type="entry name" value="NUDIX_hydrolase_CS"/>
</dbReference>
<dbReference type="InterPro" id="IPR042970">
    <property type="entry name" value="NUDT18_NUDIX"/>
</dbReference>
<dbReference type="InterPro" id="IPR000086">
    <property type="entry name" value="NUDIX_hydrolase_dom"/>
</dbReference>
<comment type="cofactor">
    <cofactor evidence="2">
        <name>Mg(2+)</name>
        <dbReference type="ChEBI" id="CHEBI:18420"/>
    </cofactor>
</comment>
<evidence type="ECO:0000256" key="1">
    <source>
        <dbReference type="ARBA" id="ARBA00001936"/>
    </source>
</evidence>
<dbReference type="Gene3D" id="3.90.79.10">
    <property type="entry name" value="Nucleoside Triphosphate Pyrophosphohydrolase"/>
    <property type="match status" value="1"/>
</dbReference>
<dbReference type="STRING" id="1676925.ENSPKIP00000010158"/>
<accession>A0A3B3QVM0</accession>
<reference evidence="9" key="2">
    <citation type="submission" date="2025-09" db="UniProtKB">
        <authorList>
            <consortium name="Ensembl"/>
        </authorList>
    </citation>
    <scope>IDENTIFICATION</scope>
</reference>
<evidence type="ECO:0000256" key="2">
    <source>
        <dbReference type="ARBA" id="ARBA00001946"/>
    </source>
</evidence>
<dbReference type="SUPFAM" id="SSF55811">
    <property type="entry name" value="Nudix"/>
    <property type="match status" value="1"/>
</dbReference>
<evidence type="ECO:0000256" key="5">
    <source>
        <dbReference type="ARBA" id="ARBA00022801"/>
    </source>
</evidence>
<dbReference type="InterPro" id="IPR015797">
    <property type="entry name" value="NUDIX_hydrolase-like_dom_sf"/>
</dbReference>
<evidence type="ECO:0000256" key="6">
    <source>
        <dbReference type="ARBA" id="ARBA00022842"/>
    </source>
</evidence>
<evidence type="ECO:0000256" key="7">
    <source>
        <dbReference type="ARBA" id="ARBA00023211"/>
    </source>
</evidence>
<keyword evidence="6" id="KW-0460">Magnesium</keyword>
<dbReference type="GeneTree" id="ENSGT00390000002931"/>
<dbReference type="CDD" id="cd04671">
    <property type="entry name" value="NUDIX_8DGDPP_Nudt18"/>
    <property type="match status" value="1"/>
</dbReference>
<dbReference type="Proteomes" id="UP000261540">
    <property type="component" value="Unplaced"/>
</dbReference>
<keyword evidence="5" id="KW-0378">Hydrolase</keyword>
<dbReference type="PROSITE" id="PS00893">
    <property type="entry name" value="NUDIX_BOX"/>
    <property type="match status" value="1"/>
</dbReference>
<comment type="cofactor">
    <cofactor evidence="1">
        <name>Mn(2+)</name>
        <dbReference type="ChEBI" id="CHEBI:29035"/>
    </cofactor>
</comment>
<reference evidence="9" key="1">
    <citation type="submission" date="2025-08" db="UniProtKB">
        <authorList>
            <consortium name="Ensembl"/>
        </authorList>
    </citation>
    <scope>IDENTIFICATION</scope>
</reference>
<evidence type="ECO:0000313" key="9">
    <source>
        <dbReference type="Ensembl" id="ENSPKIP00000010158.1"/>
    </source>
</evidence>
<evidence type="ECO:0000256" key="3">
    <source>
        <dbReference type="ARBA" id="ARBA00005582"/>
    </source>
</evidence>
<dbReference type="GO" id="GO:0044715">
    <property type="term" value="F:8-oxo-dGDP phosphatase activity"/>
    <property type="evidence" value="ECO:0007669"/>
    <property type="project" value="TreeGrafter"/>
</dbReference>
<dbReference type="GO" id="GO:0046872">
    <property type="term" value="F:metal ion binding"/>
    <property type="evidence" value="ECO:0007669"/>
    <property type="project" value="UniProtKB-KW"/>
</dbReference>